<dbReference type="PANTHER" id="PTHR34106:SF5">
    <property type="entry name" value="GLYCOSIDASE"/>
    <property type="match status" value="1"/>
</dbReference>
<sequence>MNTYLLKKLLLFFVVALAVAAQAQEKVNALPDWAFGGFVRPEGVNPVISPLDHTLFMDPMSGKQIAWESNDTFNPAATIKDGRIVVLYRAEDKTGVKIGHRTSRIGYAESKDGIAFKRMNEPVFYPGEDSQKDFEWPGGTEDPRVAVTADGLYVMFYTQWNRKTARLGVATSRDLKQWTKHGPIFAKAKNSDIIVDKFHKSASIVTEVKNGKQQIAKINGKYWMYWGEYGVYGATSDNLIDWEPVVDEHRALKAFISPRKGFFDSDLTECGPPAVLTEHGILLLYNGKNNASHGDKRFNRGTYSAGQVLFDAHDPTKVIGRLDVPFLRPMEDFEKSGQYVDGTVFIEGLVYFQNKWFLYYGCADSKVAVAIYDPATHAPADALP</sequence>
<dbReference type="EMBL" id="JBHUPB010000004">
    <property type="protein sequence ID" value="MFD2967026.1"/>
    <property type="molecule type" value="Genomic_DNA"/>
</dbReference>
<dbReference type="Gene3D" id="2.115.10.20">
    <property type="entry name" value="Glycosyl hydrolase domain, family 43"/>
    <property type="match status" value="1"/>
</dbReference>
<dbReference type="PANTHER" id="PTHR34106">
    <property type="entry name" value="GLYCOSIDASE"/>
    <property type="match status" value="1"/>
</dbReference>
<dbReference type="RefSeq" id="WP_320182722.1">
    <property type="nucleotide sequence ID" value="NZ_CP138332.1"/>
</dbReference>
<dbReference type="SUPFAM" id="SSF75005">
    <property type="entry name" value="Arabinanase/levansucrase/invertase"/>
    <property type="match status" value="1"/>
</dbReference>
<dbReference type="CDD" id="cd18610">
    <property type="entry name" value="GH130_BT3780-like"/>
    <property type="match status" value="1"/>
</dbReference>
<dbReference type="InterPro" id="IPR023296">
    <property type="entry name" value="Glyco_hydro_beta-prop_sf"/>
</dbReference>
<evidence type="ECO:0000256" key="3">
    <source>
        <dbReference type="ARBA" id="ARBA00024356"/>
    </source>
</evidence>
<name>A0ABW6BC42_9SPHI</name>
<evidence type="ECO:0000256" key="2">
    <source>
        <dbReference type="ARBA" id="ARBA00022679"/>
    </source>
</evidence>
<comment type="similarity">
    <text evidence="3">Belongs to the glycosyl hydrolase 130 family.</text>
</comment>
<dbReference type="PIRSF" id="PIRSF016202">
    <property type="entry name" value="PH1107"/>
    <property type="match status" value="1"/>
</dbReference>
<keyword evidence="6" id="KW-1185">Reference proteome</keyword>
<proteinExistence type="inferred from homology"/>
<keyword evidence="4" id="KW-0732">Signal</keyword>
<protein>
    <submittedName>
        <fullName evidence="5">Glycoside hydrolase family 130 protein</fullName>
    </submittedName>
</protein>
<keyword evidence="5" id="KW-0378">Hydrolase</keyword>
<dbReference type="Pfam" id="PF04041">
    <property type="entry name" value="Glyco_hydro_130"/>
    <property type="match status" value="1"/>
</dbReference>
<evidence type="ECO:0000256" key="4">
    <source>
        <dbReference type="SAM" id="SignalP"/>
    </source>
</evidence>
<keyword evidence="2" id="KW-0808">Transferase</keyword>
<comment type="caution">
    <text evidence="5">The sequence shown here is derived from an EMBL/GenBank/DDBJ whole genome shotgun (WGS) entry which is preliminary data.</text>
</comment>
<dbReference type="InterPro" id="IPR007184">
    <property type="entry name" value="Mannoside_phosphorylase"/>
</dbReference>
<gene>
    <name evidence="5" type="ORF">ACFS7Y_06495</name>
</gene>
<organism evidence="5 6">
    <name type="scientific">Sphingobacterium bambusae</name>
    <dbReference type="NCBI Taxonomy" id="662858"/>
    <lineage>
        <taxon>Bacteria</taxon>
        <taxon>Pseudomonadati</taxon>
        <taxon>Bacteroidota</taxon>
        <taxon>Sphingobacteriia</taxon>
        <taxon>Sphingobacteriales</taxon>
        <taxon>Sphingobacteriaceae</taxon>
        <taxon>Sphingobacterium</taxon>
    </lineage>
</organism>
<keyword evidence="1" id="KW-0328">Glycosyltransferase</keyword>
<feature type="chain" id="PRO_5046008993" evidence="4">
    <location>
        <begin position="24"/>
        <end position="384"/>
    </location>
</feature>
<evidence type="ECO:0000256" key="1">
    <source>
        <dbReference type="ARBA" id="ARBA00022676"/>
    </source>
</evidence>
<dbReference type="GO" id="GO:0016787">
    <property type="term" value="F:hydrolase activity"/>
    <property type="evidence" value="ECO:0007669"/>
    <property type="project" value="UniProtKB-KW"/>
</dbReference>
<dbReference type="Proteomes" id="UP001597525">
    <property type="component" value="Unassembled WGS sequence"/>
</dbReference>
<accession>A0ABW6BC42</accession>
<evidence type="ECO:0000313" key="6">
    <source>
        <dbReference type="Proteomes" id="UP001597525"/>
    </source>
</evidence>
<reference evidence="6" key="1">
    <citation type="journal article" date="2019" name="Int. J. Syst. Evol. Microbiol.">
        <title>The Global Catalogue of Microorganisms (GCM) 10K type strain sequencing project: providing services to taxonomists for standard genome sequencing and annotation.</title>
        <authorList>
            <consortium name="The Broad Institute Genomics Platform"/>
            <consortium name="The Broad Institute Genome Sequencing Center for Infectious Disease"/>
            <person name="Wu L."/>
            <person name="Ma J."/>
        </authorList>
    </citation>
    <scope>NUCLEOTIDE SEQUENCE [LARGE SCALE GENOMIC DNA]</scope>
    <source>
        <strain evidence="6">KCTC 22814</strain>
    </source>
</reference>
<feature type="signal peptide" evidence="4">
    <location>
        <begin position="1"/>
        <end position="23"/>
    </location>
</feature>
<evidence type="ECO:0000313" key="5">
    <source>
        <dbReference type="EMBL" id="MFD2967026.1"/>
    </source>
</evidence>